<evidence type="ECO:0000259" key="1">
    <source>
        <dbReference type="Pfam" id="PF01323"/>
    </source>
</evidence>
<gene>
    <name evidence="2" type="ORF">CPOL0286_LOCUS4119</name>
</gene>
<reference evidence="2" key="1">
    <citation type="submission" date="2021-01" db="EMBL/GenBank/DDBJ databases">
        <authorList>
            <person name="Corre E."/>
            <person name="Pelletier E."/>
            <person name="Niang G."/>
            <person name="Scheremetjew M."/>
            <person name="Finn R."/>
            <person name="Kale V."/>
            <person name="Holt S."/>
            <person name="Cochrane G."/>
            <person name="Meng A."/>
            <person name="Brown T."/>
            <person name="Cohen L."/>
        </authorList>
    </citation>
    <scope>NUCLEOTIDE SEQUENCE</scope>
    <source>
        <strain evidence="2">UIO037</strain>
    </source>
</reference>
<sequence>MLMASQAMALDFSIEWKPFFLDPRLPGGEGKDKLEHYKAKFGAERVAQMMPRMVQTFADEGIPGYSIGGRVGNTLDSHRLLEHALRVGGPSKQDALVEVLFDRYFLKGQPLSSRSVLLEAAAACQLDGADALLESDGLQEDVWTEVEGAYQAGVTGVPYFRIDGGGRGKEVSGGQPAEVFLQIFSSLGPPLAASLGFSAGSQIAVHGLKSKREHNGMAGTIIGMQGSDRLQVRLENGVELALKPENLKALAPNVADGVTDVM</sequence>
<protein>
    <recommendedName>
        <fullName evidence="1">DSBA-like thioredoxin domain-containing protein</fullName>
    </recommendedName>
</protein>
<dbReference type="PANTHER" id="PTHR13887:SF41">
    <property type="entry name" value="THIOREDOXIN SUPERFAMILY PROTEIN"/>
    <property type="match status" value="1"/>
</dbReference>
<dbReference type="EMBL" id="HBKO01008894">
    <property type="protein sequence ID" value="CAE2199094.1"/>
    <property type="molecule type" value="Transcribed_RNA"/>
</dbReference>
<dbReference type="SUPFAM" id="SSF52833">
    <property type="entry name" value="Thioredoxin-like"/>
    <property type="match status" value="1"/>
</dbReference>
<evidence type="ECO:0000313" key="2">
    <source>
        <dbReference type="EMBL" id="CAE2199094.1"/>
    </source>
</evidence>
<accession>A0A6T7XJ07</accession>
<proteinExistence type="predicted"/>
<dbReference type="InterPro" id="IPR036249">
    <property type="entry name" value="Thioredoxin-like_sf"/>
</dbReference>
<dbReference type="InterPro" id="IPR001853">
    <property type="entry name" value="DSBA-like_thioredoxin_dom"/>
</dbReference>
<dbReference type="AlphaFoldDB" id="A0A6T7XJ07"/>
<dbReference type="PANTHER" id="PTHR13887">
    <property type="entry name" value="GLUTATHIONE S-TRANSFERASE KAPPA"/>
    <property type="match status" value="1"/>
</dbReference>
<dbReference type="GO" id="GO:0016491">
    <property type="term" value="F:oxidoreductase activity"/>
    <property type="evidence" value="ECO:0007669"/>
    <property type="project" value="InterPro"/>
</dbReference>
<dbReference type="CDD" id="cd03024">
    <property type="entry name" value="DsbA_FrnE"/>
    <property type="match status" value="1"/>
</dbReference>
<feature type="domain" description="DSBA-like thioredoxin" evidence="1">
    <location>
        <begin position="9"/>
        <end position="182"/>
    </location>
</feature>
<organism evidence="2">
    <name type="scientific">Prymnesium polylepis</name>
    <dbReference type="NCBI Taxonomy" id="72548"/>
    <lineage>
        <taxon>Eukaryota</taxon>
        <taxon>Haptista</taxon>
        <taxon>Haptophyta</taxon>
        <taxon>Prymnesiophyceae</taxon>
        <taxon>Prymnesiales</taxon>
        <taxon>Prymnesiaceae</taxon>
        <taxon>Prymnesium</taxon>
    </lineage>
</organism>
<name>A0A6T7XJ07_9EUKA</name>
<dbReference type="Gene3D" id="3.40.30.10">
    <property type="entry name" value="Glutaredoxin"/>
    <property type="match status" value="1"/>
</dbReference>
<dbReference type="Pfam" id="PF01323">
    <property type="entry name" value="DSBA"/>
    <property type="match status" value="1"/>
</dbReference>